<sequence length="97" mass="10695">MGRTILNVQALPFWRIDFSSANIWTCRLRAAAPEEELFGQARSGAVQPHLSTGPMALYRNMALAALSTSKNLFQTGKQRERPGSGFTGQGEGVRERE</sequence>
<proteinExistence type="predicted"/>
<accession>A0A455SF68</accession>
<name>A0A455SF68_9CHLR</name>
<gene>
    <name evidence="2" type="ORF">KTC_07120</name>
</gene>
<dbReference type="AlphaFoldDB" id="A0A455SF68"/>
<feature type="region of interest" description="Disordered" evidence="1">
    <location>
        <begin position="73"/>
        <end position="97"/>
    </location>
</feature>
<reference evidence="2" key="1">
    <citation type="submission" date="2018-12" db="EMBL/GenBank/DDBJ databases">
        <title>Novel natural products biosynthetic potential of the class Ktedonobacteria.</title>
        <authorList>
            <person name="Zheng Y."/>
            <person name="Saitou A."/>
            <person name="Wang C.M."/>
            <person name="Toyoda A."/>
            <person name="Minakuchi Y."/>
            <person name="Sekiguchi Y."/>
            <person name="Ueda K."/>
            <person name="Takano H."/>
            <person name="Sakai Y."/>
            <person name="Yokota A."/>
            <person name="Yabe S."/>
        </authorList>
    </citation>
    <scope>NUCLEOTIDE SEQUENCE</scope>
    <source>
        <strain evidence="2">COM3</strain>
    </source>
</reference>
<organism evidence="2">
    <name type="scientific">Thermosporothrix sp. COM3</name>
    <dbReference type="NCBI Taxonomy" id="2490863"/>
    <lineage>
        <taxon>Bacteria</taxon>
        <taxon>Bacillati</taxon>
        <taxon>Chloroflexota</taxon>
        <taxon>Ktedonobacteria</taxon>
        <taxon>Ktedonobacterales</taxon>
        <taxon>Thermosporotrichaceae</taxon>
        <taxon>Thermosporothrix</taxon>
    </lineage>
</organism>
<evidence type="ECO:0000313" key="2">
    <source>
        <dbReference type="EMBL" id="BBH85961.1"/>
    </source>
</evidence>
<protein>
    <submittedName>
        <fullName evidence="2">Uncharacterized protein</fullName>
    </submittedName>
</protein>
<evidence type="ECO:0000256" key="1">
    <source>
        <dbReference type="SAM" id="MobiDB-lite"/>
    </source>
</evidence>
<dbReference type="EMBL" id="AP019376">
    <property type="protein sequence ID" value="BBH85961.1"/>
    <property type="molecule type" value="Genomic_DNA"/>
</dbReference>